<dbReference type="KEGG" id="mca:MCA0282"/>
<dbReference type="eggNOG" id="COG2963">
    <property type="taxonomic scope" value="Bacteria"/>
</dbReference>
<dbReference type="SUPFAM" id="SSF46689">
    <property type="entry name" value="Homeodomain-like"/>
    <property type="match status" value="1"/>
</dbReference>
<accession>Q60C29</accession>
<dbReference type="GO" id="GO:0004803">
    <property type="term" value="F:transposase activity"/>
    <property type="evidence" value="ECO:0007669"/>
    <property type="project" value="InterPro"/>
</dbReference>
<gene>
    <name evidence="2" type="ordered locus">MCA0282</name>
</gene>
<dbReference type="InterPro" id="IPR051839">
    <property type="entry name" value="RD_transcriptional_regulator"/>
</dbReference>
<dbReference type="AlphaFoldDB" id="Q60C29"/>
<reference evidence="2 3" key="1">
    <citation type="journal article" date="2004" name="PLoS Biol.">
        <title>Genomic insights into methanotrophy: the complete genome sequence of Methylococcus capsulatus (Bath).</title>
        <authorList>
            <person name="Ward N.L."/>
            <person name="Larsen O."/>
            <person name="Sakwa J."/>
            <person name="Bruseth L."/>
            <person name="Khouri H.M."/>
            <person name="Durkin A.S."/>
            <person name="Dimitrov G."/>
            <person name="Jiang L."/>
            <person name="Scanlan D."/>
            <person name="Kang K.H."/>
            <person name="Lewis M.R."/>
            <person name="Nelson K.E."/>
            <person name="Methe B.A."/>
            <person name="Wu M."/>
            <person name="Heidelberg J.F."/>
            <person name="Paulsen I.T."/>
            <person name="Fouts D.E."/>
            <person name="Ravel J."/>
            <person name="Tettelin H."/>
            <person name="Ren Q."/>
            <person name="Read T.D."/>
            <person name="DeBoy R.T."/>
            <person name="Seshadri R."/>
            <person name="Salzberg S.L."/>
            <person name="Jensen H.B."/>
            <person name="Birkeland N.K."/>
            <person name="Nelson W.C."/>
            <person name="Dodson R.J."/>
            <person name="Grindhaug S.H."/>
            <person name="Holt I.E."/>
            <person name="Eidhammer I."/>
            <person name="Jonasen I."/>
            <person name="Vanaken S."/>
            <person name="Utterback T.R."/>
            <person name="Feldblyum T.V."/>
            <person name="Fraser C.M."/>
            <person name="Lillehaug J.R."/>
            <person name="Eisen J.A."/>
        </authorList>
    </citation>
    <scope>NUCLEOTIDE SEQUENCE [LARGE SCALE GENOMIC DNA]</scope>
    <source>
        <strain evidence="3">ATCC 33009 / NCIMB 11132 / Bath</strain>
    </source>
</reference>
<dbReference type="EMBL" id="AE017282">
    <property type="protein sequence ID" value="AAU90496.1"/>
    <property type="molecule type" value="Genomic_DNA"/>
</dbReference>
<proteinExistence type="inferred from homology"/>
<evidence type="ECO:0000256" key="1">
    <source>
        <dbReference type="ARBA" id="ARBA00009964"/>
    </source>
</evidence>
<dbReference type="InterPro" id="IPR009057">
    <property type="entry name" value="Homeodomain-like_sf"/>
</dbReference>
<dbReference type="Proteomes" id="UP000006821">
    <property type="component" value="Chromosome"/>
</dbReference>
<sequence length="120" mass="12873">MLKMSTRTEAMSDKQVRAQYTREFKLEAVRQVRAGQAIAGVAKVLGIPKASLGNGVRLAAKGALGGSGGSDKADRVSPEQMEIARLRAEVARLRMERDIAKKAAAYFAQDTLRGTPGLTQ</sequence>
<dbReference type="Pfam" id="PF01527">
    <property type="entry name" value="HTH_Tnp_1"/>
    <property type="match status" value="1"/>
</dbReference>
<dbReference type="Gene3D" id="1.10.10.60">
    <property type="entry name" value="Homeodomain-like"/>
    <property type="match status" value="1"/>
</dbReference>
<dbReference type="PANTHER" id="PTHR33215:SF13">
    <property type="entry name" value="PROTEIN DISTAL ANTENNA"/>
    <property type="match status" value="1"/>
</dbReference>
<dbReference type="STRING" id="243233.MCA0282"/>
<evidence type="ECO:0000313" key="3">
    <source>
        <dbReference type="Proteomes" id="UP000006821"/>
    </source>
</evidence>
<dbReference type="GO" id="GO:0003677">
    <property type="term" value="F:DNA binding"/>
    <property type="evidence" value="ECO:0007669"/>
    <property type="project" value="InterPro"/>
</dbReference>
<dbReference type="PANTHER" id="PTHR33215">
    <property type="entry name" value="PROTEIN DISTAL ANTENNA"/>
    <property type="match status" value="1"/>
</dbReference>
<protein>
    <submittedName>
        <fullName evidence="2">ISMca2, transposase, OrfA</fullName>
    </submittedName>
</protein>
<comment type="similarity">
    <text evidence="1">Belongs to the transposase 8 family.</text>
</comment>
<organism evidence="2 3">
    <name type="scientific">Methylococcus capsulatus (strain ATCC 33009 / NCIMB 11132 / Bath)</name>
    <dbReference type="NCBI Taxonomy" id="243233"/>
    <lineage>
        <taxon>Bacteria</taxon>
        <taxon>Pseudomonadati</taxon>
        <taxon>Pseudomonadota</taxon>
        <taxon>Gammaproteobacteria</taxon>
        <taxon>Methylococcales</taxon>
        <taxon>Methylococcaceae</taxon>
        <taxon>Methylococcus</taxon>
    </lineage>
</organism>
<dbReference type="GO" id="GO:0006313">
    <property type="term" value="P:DNA transposition"/>
    <property type="evidence" value="ECO:0007669"/>
    <property type="project" value="InterPro"/>
</dbReference>
<dbReference type="HOGENOM" id="CLU_027402_33_0_6"/>
<name>Q60C29_METCA</name>
<evidence type="ECO:0000313" key="2">
    <source>
        <dbReference type="EMBL" id="AAU90496.1"/>
    </source>
</evidence>
<dbReference type="InterPro" id="IPR002514">
    <property type="entry name" value="Transposase_8"/>
</dbReference>